<dbReference type="FunFam" id="1.10.10.10:FF:000005">
    <property type="entry name" value="Two-component system response regulator"/>
    <property type="match status" value="1"/>
</dbReference>
<dbReference type="CDD" id="cd00383">
    <property type="entry name" value="trans_reg_C"/>
    <property type="match status" value="1"/>
</dbReference>
<dbReference type="GO" id="GO:0000976">
    <property type="term" value="F:transcription cis-regulatory region binding"/>
    <property type="evidence" value="ECO:0007669"/>
    <property type="project" value="TreeGrafter"/>
</dbReference>
<keyword evidence="11" id="KW-1185">Reference proteome</keyword>
<keyword evidence="1 6" id="KW-0597">Phosphoprotein</keyword>
<evidence type="ECO:0000259" key="9">
    <source>
        <dbReference type="PROSITE" id="PS51755"/>
    </source>
</evidence>
<dbReference type="InterPro" id="IPR001789">
    <property type="entry name" value="Sig_transdc_resp-reg_receiver"/>
</dbReference>
<dbReference type="SMART" id="SM00448">
    <property type="entry name" value="REC"/>
    <property type="match status" value="1"/>
</dbReference>
<dbReference type="GO" id="GO:0006355">
    <property type="term" value="P:regulation of DNA-templated transcription"/>
    <property type="evidence" value="ECO:0007669"/>
    <property type="project" value="InterPro"/>
</dbReference>
<dbReference type="GO" id="GO:0000156">
    <property type="term" value="F:phosphorelay response regulator activity"/>
    <property type="evidence" value="ECO:0007669"/>
    <property type="project" value="TreeGrafter"/>
</dbReference>
<evidence type="ECO:0000256" key="7">
    <source>
        <dbReference type="PROSITE-ProRule" id="PRU01091"/>
    </source>
</evidence>
<dbReference type="Gene3D" id="6.10.250.690">
    <property type="match status" value="1"/>
</dbReference>
<reference evidence="10 11" key="1">
    <citation type="submission" date="2018-06" db="EMBL/GenBank/DDBJ databases">
        <title>Genomic Encyclopedia of Archaeal and Bacterial Type Strains, Phase II (KMG-II): from individual species to whole genera.</title>
        <authorList>
            <person name="Goeker M."/>
        </authorList>
    </citation>
    <scope>NUCLEOTIDE SEQUENCE [LARGE SCALE GENOMIC DNA]</scope>
    <source>
        <strain evidence="10 11">DSM 29821</strain>
    </source>
</reference>
<dbReference type="PROSITE" id="PS51755">
    <property type="entry name" value="OMPR_PHOB"/>
    <property type="match status" value="1"/>
</dbReference>
<evidence type="ECO:0000256" key="6">
    <source>
        <dbReference type="PROSITE-ProRule" id="PRU00169"/>
    </source>
</evidence>
<proteinExistence type="predicted"/>
<dbReference type="Proteomes" id="UP000249819">
    <property type="component" value="Unassembled WGS sequence"/>
</dbReference>
<dbReference type="InterPro" id="IPR036388">
    <property type="entry name" value="WH-like_DNA-bd_sf"/>
</dbReference>
<evidence type="ECO:0000259" key="8">
    <source>
        <dbReference type="PROSITE" id="PS50110"/>
    </source>
</evidence>
<gene>
    <name evidence="10" type="ORF">CLV59_10496</name>
</gene>
<dbReference type="CDD" id="cd19935">
    <property type="entry name" value="REC_OmpR_CusR-like"/>
    <property type="match status" value="1"/>
</dbReference>
<keyword evidence="3" id="KW-0805">Transcription regulation</keyword>
<feature type="domain" description="OmpR/PhoB-type" evidence="9">
    <location>
        <begin position="125"/>
        <end position="223"/>
    </location>
</feature>
<evidence type="ECO:0000256" key="2">
    <source>
        <dbReference type="ARBA" id="ARBA00023012"/>
    </source>
</evidence>
<keyword evidence="5" id="KW-0804">Transcription</keyword>
<protein>
    <submittedName>
        <fullName evidence="10">DNA-binding response OmpR family regulator</fullName>
    </submittedName>
</protein>
<evidence type="ECO:0000256" key="5">
    <source>
        <dbReference type="ARBA" id="ARBA00023163"/>
    </source>
</evidence>
<evidence type="ECO:0000256" key="3">
    <source>
        <dbReference type="ARBA" id="ARBA00023015"/>
    </source>
</evidence>
<dbReference type="InterPro" id="IPR039420">
    <property type="entry name" value="WalR-like"/>
</dbReference>
<evidence type="ECO:0000313" key="10">
    <source>
        <dbReference type="EMBL" id="RAJ81871.1"/>
    </source>
</evidence>
<dbReference type="InterPro" id="IPR001867">
    <property type="entry name" value="OmpR/PhoB-type_DNA-bd"/>
</dbReference>
<dbReference type="Gene3D" id="3.40.50.2300">
    <property type="match status" value="1"/>
</dbReference>
<accession>A0A327VXW0</accession>
<dbReference type="GO" id="GO:0005829">
    <property type="term" value="C:cytosol"/>
    <property type="evidence" value="ECO:0007669"/>
    <property type="project" value="TreeGrafter"/>
</dbReference>
<keyword evidence="2" id="KW-0902">Two-component regulatory system</keyword>
<evidence type="ECO:0000256" key="1">
    <source>
        <dbReference type="ARBA" id="ARBA00022553"/>
    </source>
</evidence>
<evidence type="ECO:0000313" key="11">
    <source>
        <dbReference type="Proteomes" id="UP000249819"/>
    </source>
</evidence>
<dbReference type="SUPFAM" id="SSF52172">
    <property type="entry name" value="CheY-like"/>
    <property type="match status" value="1"/>
</dbReference>
<organism evidence="10 11">
    <name type="scientific">Chitinophaga dinghuensis</name>
    <dbReference type="NCBI Taxonomy" id="1539050"/>
    <lineage>
        <taxon>Bacteria</taxon>
        <taxon>Pseudomonadati</taxon>
        <taxon>Bacteroidota</taxon>
        <taxon>Chitinophagia</taxon>
        <taxon>Chitinophagales</taxon>
        <taxon>Chitinophagaceae</taxon>
        <taxon>Chitinophaga</taxon>
    </lineage>
</organism>
<dbReference type="PANTHER" id="PTHR48111:SF22">
    <property type="entry name" value="REGULATOR OF RPOS"/>
    <property type="match status" value="1"/>
</dbReference>
<comment type="caution">
    <text evidence="10">The sequence shown here is derived from an EMBL/GenBank/DDBJ whole genome shotgun (WGS) entry which is preliminary data.</text>
</comment>
<evidence type="ECO:0000256" key="4">
    <source>
        <dbReference type="ARBA" id="ARBA00023125"/>
    </source>
</evidence>
<dbReference type="RefSeq" id="WP_111592435.1">
    <property type="nucleotide sequence ID" value="NZ_QLMA01000004.1"/>
</dbReference>
<sequence length="224" mass="25347">MNILLIEDEPKVAAFIRKGLEAFHHIITVAYDGQNGYQAAMQQDFDVVILDRQLPSLSGLEVCRMIKTMKKGLPVLMLTALGTVREKVQGFESGADDYLPKPFHFDELIARVHALHRRGNVVSPSAVYQVADLELNCFNRAVTRAGKDITLTVKEFALLEVLMTNKNRVLSRTYLAEAVWGINFNRGTNFIDVYVNYLRSKIDKGFEFPLIHTVIGVGYVMRDR</sequence>
<feature type="modified residue" description="4-aspartylphosphate" evidence="6">
    <location>
        <position position="51"/>
    </location>
</feature>
<dbReference type="OrthoDB" id="9790442at2"/>
<dbReference type="Pfam" id="PF00072">
    <property type="entry name" value="Response_reg"/>
    <property type="match status" value="1"/>
</dbReference>
<name>A0A327VXW0_9BACT</name>
<dbReference type="GO" id="GO:0032993">
    <property type="term" value="C:protein-DNA complex"/>
    <property type="evidence" value="ECO:0007669"/>
    <property type="project" value="TreeGrafter"/>
</dbReference>
<dbReference type="EMBL" id="QLMA01000004">
    <property type="protein sequence ID" value="RAJ81871.1"/>
    <property type="molecule type" value="Genomic_DNA"/>
</dbReference>
<keyword evidence="4 7" id="KW-0238">DNA-binding</keyword>
<feature type="domain" description="Response regulatory" evidence="8">
    <location>
        <begin position="2"/>
        <end position="116"/>
    </location>
</feature>
<dbReference type="PANTHER" id="PTHR48111">
    <property type="entry name" value="REGULATOR OF RPOS"/>
    <property type="match status" value="1"/>
</dbReference>
<dbReference type="SMART" id="SM00862">
    <property type="entry name" value="Trans_reg_C"/>
    <property type="match status" value="1"/>
</dbReference>
<dbReference type="Gene3D" id="1.10.10.10">
    <property type="entry name" value="Winged helix-like DNA-binding domain superfamily/Winged helix DNA-binding domain"/>
    <property type="match status" value="1"/>
</dbReference>
<feature type="DNA-binding region" description="OmpR/PhoB-type" evidence="7">
    <location>
        <begin position="125"/>
        <end position="223"/>
    </location>
</feature>
<dbReference type="InterPro" id="IPR011006">
    <property type="entry name" value="CheY-like_superfamily"/>
</dbReference>
<dbReference type="AlphaFoldDB" id="A0A327VXW0"/>
<dbReference type="PROSITE" id="PS50110">
    <property type="entry name" value="RESPONSE_REGULATORY"/>
    <property type="match status" value="1"/>
</dbReference>
<dbReference type="Pfam" id="PF00486">
    <property type="entry name" value="Trans_reg_C"/>
    <property type="match status" value="1"/>
</dbReference>